<sequence>MSTKATCAACSAHGSAVSHSNWRQEPRSVAKKKPLPSLEYLQPRCRVSRLVALVGYAGLLLSMLGYNLFFADLHGANPVIVIGVQLLPLLIFLPGVITAHVRTHAWLAFAINLYFIQGVLICFQPGRLEYGLLMSGFSVLYFVAALYFIRWSFQAQRVERGET</sequence>
<keyword evidence="1" id="KW-1133">Transmembrane helix</keyword>
<feature type="transmembrane region" description="Helical" evidence="1">
    <location>
        <begin position="75"/>
        <end position="93"/>
    </location>
</feature>
<keyword evidence="3" id="KW-1185">Reference proteome</keyword>
<evidence type="ECO:0000313" key="3">
    <source>
        <dbReference type="Proteomes" id="UP000242313"/>
    </source>
</evidence>
<dbReference type="Proteomes" id="UP000242313">
    <property type="component" value="Unassembled WGS sequence"/>
</dbReference>
<name>A0A2A3MD17_9PSED</name>
<feature type="transmembrane region" description="Helical" evidence="1">
    <location>
        <begin position="50"/>
        <end position="69"/>
    </location>
</feature>
<accession>A0A2A3MD17</accession>
<evidence type="ECO:0000256" key="1">
    <source>
        <dbReference type="SAM" id="Phobius"/>
    </source>
</evidence>
<protein>
    <recommendedName>
        <fullName evidence="4">DUF2069 domain-containing protein</fullName>
    </recommendedName>
</protein>
<dbReference type="Pfam" id="PF09842">
    <property type="entry name" value="DUF2069"/>
    <property type="match status" value="1"/>
</dbReference>
<evidence type="ECO:0008006" key="4">
    <source>
        <dbReference type="Google" id="ProtNLM"/>
    </source>
</evidence>
<gene>
    <name evidence="2" type="ORF">CNQ84_18490</name>
</gene>
<dbReference type="EMBL" id="NTMR01000030">
    <property type="protein sequence ID" value="PBK02673.1"/>
    <property type="molecule type" value="Genomic_DNA"/>
</dbReference>
<dbReference type="AlphaFoldDB" id="A0A2A3MD17"/>
<feature type="transmembrane region" description="Helical" evidence="1">
    <location>
        <begin position="132"/>
        <end position="149"/>
    </location>
</feature>
<dbReference type="InterPro" id="IPR018643">
    <property type="entry name" value="DUF2069_membrane"/>
</dbReference>
<keyword evidence="1" id="KW-0472">Membrane</keyword>
<organism evidence="2 3">
    <name type="scientific">Pseudomonas abyssi</name>
    <dbReference type="NCBI Taxonomy" id="170540"/>
    <lineage>
        <taxon>Bacteria</taxon>
        <taxon>Pseudomonadati</taxon>
        <taxon>Pseudomonadota</taxon>
        <taxon>Gammaproteobacteria</taxon>
        <taxon>Pseudomonadales</taxon>
        <taxon>Pseudomonadaceae</taxon>
        <taxon>Pseudomonas</taxon>
    </lineage>
</organism>
<reference evidence="2 3" key="1">
    <citation type="submission" date="2017-09" db="EMBL/GenBank/DDBJ databases">
        <title>Pseudomonas abyssi sp. nov. isolated from Abyssopelagic Water.</title>
        <authorList>
            <person name="Wei Y."/>
        </authorList>
    </citation>
    <scope>NUCLEOTIDE SEQUENCE [LARGE SCALE GENOMIC DNA]</scope>
    <source>
        <strain evidence="2 3">MT5</strain>
    </source>
</reference>
<comment type="caution">
    <text evidence="2">The sequence shown here is derived from an EMBL/GenBank/DDBJ whole genome shotgun (WGS) entry which is preliminary data.</text>
</comment>
<feature type="transmembrane region" description="Helical" evidence="1">
    <location>
        <begin position="105"/>
        <end position="126"/>
    </location>
</feature>
<evidence type="ECO:0000313" key="2">
    <source>
        <dbReference type="EMBL" id="PBK02673.1"/>
    </source>
</evidence>
<proteinExistence type="predicted"/>
<keyword evidence="1" id="KW-0812">Transmembrane</keyword>